<keyword evidence="2" id="KW-0560">Oxidoreductase</keyword>
<comment type="similarity">
    <text evidence="1">Belongs to the aldehyde dehydrogenase family.</text>
</comment>
<feature type="domain" description="Aldehyde dehydrogenase" evidence="3">
    <location>
        <begin position="19"/>
        <end position="476"/>
    </location>
</feature>
<dbReference type="PANTHER" id="PTHR43353">
    <property type="entry name" value="SUCCINATE-SEMIALDEHYDE DEHYDROGENASE, MITOCHONDRIAL"/>
    <property type="match status" value="1"/>
</dbReference>
<dbReference type="InterPro" id="IPR016161">
    <property type="entry name" value="Ald_DH/histidinol_DH"/>
</dbReference>
<dbReference type="InterPro" id="IPR016163">
    <property type="entry name" value="Ald_DH_C"/>
</dbReference>
<evidence type="ECO:0000313" key="5">
    <source>
        <dbReference type="Proteomes" id="UP001500738"/>
    </source>
</evidence>
<accession>A0ABP3XR45</accession>
<proteinExistence type="inferred from homology"/>
<reference evidence="5" key="1">
    <citation type="journal article" date="2019" name="Int. J. Syst. Evol. Microbiol.">
        <title>The Global Catalogue of Microorganisms (GCM) 10K type strain sequencing project: providing services to taxonomists for standard genome sequencing and annotation.</title>
        <authorList>
            <consortium name="The Broad Institute Genomics Platform"/>
            <consortium name="The Broad Institute Genome Sequencing Center for Infectious Disease"/>
            <person name="Wu L."/>
            <person name="Ma J."/>
        </authorList>
    </citation>
    <scope>NUCLEOTIDE SEQUENCE [LARGE SCALE GENOMIC DNA]</scope>
    <source>
        <strain evidence="5">JCM 15910</strain>
    </source>
</reference>
<dbReference type="SUPFAM" id="SSF53720">
    <property type="entry name" value="ALDH-like"/>
    <property type="match status" value="1"/>
</dbReference>
<evidence type="ECO:0000259" key="3">
    <source>
        <dbReference type="Pfam" id="PF00171"/>
    </source>
</evidence>
<gene>
    <name evidence="4" type="ORF">GCM10009115_27810</name>
</gene>
<dbReference type="PANTHER" id="PTHR43353:SF5">
    <property type="entry name" value="SUCCINATE-SEMIALDEHYDE DEHYDROGENASE, MITOCHONDRIAL"/>
    <property type="match status" value="1"/>
</dbReference>
<dbReference type="EMBL" id="BAAAFE010000009">
    <property type="protein sequence ID" value="GAA0866185.1"/>
    <property type="molecule type" value="Genomic_DNA"/>
</dbReference>
<dbReference type="Pfam" id="PF00171">
    <property type="entry name" value="Aldedh"/>
    <property type="match status" value="1"/>
</dbReference>
<dbReference type="CDD" id="cd07103">
    <property type="entry name" value="ALDH_F5_SSADH_GabD"/>
    <property type="match status" value="1"/>
</dbReference>
<evidence type="ECO:0000313" key="4">
    <source>
        <dbReference type="EMBL" id="GAA0866185.1"/>
    </source>
</evidence>
<dbReference type="InterPro" id="IPR016162">
    <property type="entry name" value="Ald_DH_N"/>
</dbReference>
<dbReference type="Gene3D" id="3.40.309.10">
    <property type="entry name" value="Aldehyde Dehydrogenase, Chain A, domain 2"/>
    <property type="match status" value="1"/>
</dbReference>
<dbReference type="Gene3D" id="3.40.605.10">
    <property type="entry name" value="Aldehyde Dehydrogenase, Chain A, domain 1"/>
    <property type="match status" value="1"/>
</dbReference>
<organism evidence="4 5">
    <name type="scientific">Sphingopyxis soli</name>
    <dbReference type="NCBI Taxonomy" id="592051"/>
    <lineage>
        <taxon>Bacteria</taxon>
        <taxon>Pseudomonadati</taxon>
        <taxon>Pseudomonadota</taxon>
        <taxon>Alphaproteobacteria</taxon>
        <taxon>Sphingomonadales</taxon>
        <taxon>Sphingomonadaceae</taxon>
        <taxon>Sphingopyxis</taxon>
    </lineage>
</organism>
<dbReference type="Proteomes" id="UP001500738">
    <property type="component" value="Unassembled WGS sequence"/>
</dbReference>
<sequence>MHMTATYDADLQLFINGAWRSGEGRDERPVYNPATAGTIAALPVATAADLDEALAAAERGWPVWRAKTPDERAALMHKAAGIIRERVEHIATLLTLEQGKPIAEARGEVLSAAGLLAYFAEAGKRIEGRVLQRPLGQRAMVTKHPVGPVAGFSPWNFPVNLMVKKIAPALAAGCVVIAKAPEETPGCTSAIMRCLVDAGIPGDVVQLVYGDPDMISRHLLASPVIRKVSFTGSTAVGKHLMRLAADGVKRITMELGGHAPVLVFDDCDLEATLDKVVWQKFRNAGQVCISPTRFYVQQGIYDAFVKGFAERTAKVKIGSGLDADTQMGPLANARRIPALEALVADAKAKGARVIAGGEATGDGYFFQPTAIADVPIEADAMNHEPFGPMALIRPFGTEEEALEQANRLPYGLAAFAFTENGRRINRIVDTIESGMVGVNSFVISTLDMPFGGIKESGFGSESGPEGLDGYLVTKAVHIY</sequence>
<dbReference type="InterPro" id="IPR050740">
    <property type="entry name" value="Aldehyde_DH_Superfamily"/>
</dbReference>
<dbReference type="InterPro" id="IPR015590">
    <property type="entry name" value="Aldehyde_DH_dom"/>
</dbReference>
<evidence type="ECO:0000256" key="1">
    <source>
        <dbReference type="ARBA" id="ARBA00009986"/>
    </source>
</evidence>
<evidence type="ECO:0000256" key="2">
    <source>
        <dbReference type="ARBA" id="ARBA00023002"/>
    </source>
</evidence>
<comment type="caution">
    <text evidence="4">The sequence shown here is derived from an EMBL/GenBank/DDBJ whole genome shotgun (WGS) entry which is preliminary data.</text>
</comment>
<name>A0ABP3XR45_9SPHN</name>
<protein>
    <submittedName>
        <fullName evidence="4">NAD-dependent succinate-semialdehyde dehydrogenase</fullName>
    </submittedName>
</protein>
<keyword evidence="5" id="KW-1185">Reference proteome</keyword>